<dbReference type="Proteomes" id="UP000799438">
    <property type="component" value="Unassembled WGS sequence"/>
</dbReference>
<dbReference type="FunFam" id="1.10.620.20:FF:000004">
    <property type="entry name" value="Ribonucleoside-diphosphate reductase subunit M2 B"/>
    <property type="match status" value="1"/>
</dbReference>
<dbReference type="Pfam" id="PF00268">
    <property type="entry name" value="Ribonuc_red_sm"/>
    <property type="match status" value="1"/>
</dbReference>
<sequence length="408" mass="46312">MAAQVQTPSKKAAADMAGLSMDSPSKLDFNGTLEWTNDEVARPIVGIPDLPDEPVDDDEKHPSVAATIRKEEAHEPLLQENPHRFVLFPIKYHEIWQMYKKAEASFWTAEEIDLSKDLHDWNKRLNDDERFFISHVLAFFAASDGIVNENLVERFSSEVQIPEARCFYGFQIMMENIHSETYSLLIDTYISEPKQRNYLFNAIDNIPCIKKKADWALRWICDKNSTFASRLIAFAAVEGIFFSGSFASIFWLKKRGLMPGLTFSNELISRDEGMHTDFACLLFSHIKTKPSPAAVEKIICEAVEIEQEFLSDALPVALLGMNAKLMCQYIEFVADRLLLALGNKRYYNATNPFDFMENISLAGKTNFFEKRVGDYQKAGVMEKTNKKAETPTGAPAVVNGDFAFDEDF</sequence>
<evidence type="ECO:0000256" key="2">
    <source>
        <dbReference type="ARBA" id="ARBA00009303"/>
    </source>
</evidence>
<dbReference type="GO" id="GO:0046872">
    <property type="term" value="F:metal ion binding"/>
    <property type="evidence" value="ECO:0007669"/>
    <property type="project" value="UniProtKB-KW"/>
</dbReference>
<dbReference type="RefSeq" id="XP_033393182.1">
    <property type="nucleotide sequence ID" value="XM_033539364.1"/>
</dbReference>
<proteinExistence type="inferred from homology"/>
<evidence type="ECO:0000256" key="4">
    <source>
        <dbReference type="ARBA" id="ARBA00022723"/>
    </source>
</evidence>
<dbReference type="PANTHER" id="PTHR23409:SF18">
    <property type="entry name" value="RIBONUCLEOSIDE-DIPHOSPHATE REDUCTASE SUBUNIT M2"/>
    <property type="match status" value="1"/>
</dbReference>
<dbReference type="Gene3D" id="1.10.620.20">
    <property type="entry name" value="Ribonucleotide Reductase, subunit A"/>
    <property type="match status" value="1"/>
</dbReference>
<feature type="transmembrane region" description="Helical" evidence="9">
    <location>
        <begin position="231"/>
        <end position="252"/>
    </location>
</feature>
<dbReference type="GeneID" id="54296860"/>
<dbReference type="InterPro" id="IPR012348">
    <property type="entry name" value="RNR-like"/>
</dbReference>
<dbReference type="GO" id="GO:0004748">
    <property type="term" value="F:ribonucleoside-diphosphate reductase activity, thioredoxin disulfide as acceptor"/>
    <property type="evidence" value="ECO:0007669"/>
    <property type="project" value="UniProtKB-EC"/>
</dbReference>
<dbReference type="AlphaFoldDB" id="A0A6A6B3A3"/>
<dbReference type="SUPFAM" id="SSF47240">
    <property type="entry name" value="Ferritin-like"/>
    <property type="match status" value="1"/>
</dbReference>
<keyword evidence="9" id="KW-0812">Transmembrane</keyword>
<evidence type="ECO:0000256" key="1">
    <source>
        <dbReference type="ARBA" id="ARBA00001962"/>
    </source>
</evidence>
<dbReference type="GO" id="GO:0009263">
    <property type="term" value="P:deoxyribonucleotide biosynthetic process"/>
    <property type="evidence" value="ECO:0007669"/>
    <property type="project" value="UniProtKB-KW"/>
</dbReference>
<dbReference type="EMBL" id="ML995502">
    <property type="protein sequence ID" value="KAF2137467.1"/>
    <property type="molecule type" value="Genomic_DNA"/>
</dbReference>
<evidence type="ECO:0000256" key="7">
    <source>
        <dbReference type="ARBA" id="ARBA00023116"/>
    </source>
</evidence>
<comment type="similarity">
    <text evidence="2">Belongs to the ribonucleoside diphosphate reductase small chain family.</text>
</comment>
<evidence type="ECO:0000313" key="11">
    <source>
        <dbReference type="Proteomes" id="UP000799438"/>
    </source>
</evidence>
<evidence type="ECO:0000313" key="10">
    <source>
        <dbReference type="EMBL" id="KAF2137467.1"/>
    </source>
</evidence>
<dbReference type="PANTHER" id="PTHR23409">
    <property type="entry name" value="RIBONUCLEOSIDE-DIPHOSPHATE REDUCTASE SMALL CHAIN"/>
    <property type="match status" value="1"/>
</dbReference>
<keyword evidence="7" id="KW-0215">Deoxyribonucleotide synthesis</keyword>
<keyword evidence="6" id="KW-0408">Iron</keyword>
<reference evidence="10" key="1">
    <citation type="journal article" date="2020" name="Stud. Mycol.">
        <title>101 Dothideomycetes genomes: a test case for predicting lifestyles and emergence of pathogens.</title>
        <authorList>
            <person name="Haridas S."/>
            <person name="Albert R."/>
            <person name="Binder M."/>
            <person name="Bloem J."/>
            <person name="Labutti K."/>
            <person name="Salamov A."/>
            <person name="Andreopoulos B."/>
            <person name="Baker S."/>
            <person name="Barry K."/>
            <person name="Bills G."/>
            <person name="Bluhm B."/>
            <person name="Cannon C."/>
            <person name="Castanera R."/>
            <person name="Culley D."/>
            <person name="Daum C."/>
            <person name="Ezra D."/>
            <person name="Gonzalez J."/>
            <person name="Henrissat B."/>
            <person name="Kuo A."/>
            <person name="Liang C."/>
            <person name="Lipzen A."/>
            <person name="Lutzoni F."/>
            <person name="Magnuson J."/>
            <person name="Mondo S."/>
            <person name="Nolan M."/>
            <person name="Ohm R."/>
            <person name="Pangilinan J."/>
            <person name="Park H.-J."/>
            <person name="Ramirez L."/>
            <person name="Alfaro M."/>
            <person name="Sun H."/>
            <person name="Tritt A."/>
            <person name="Yoshinaga Y."/>
            <person name="Zwiers L.-H."/>
            <person name="Turgeon B."/>
            <person name="Goodwin S."/>
            <person name="Spatafora J."/>
            <person name="Crous P."/>
            <person name="Grigoriev I."/>
        </authorList>
    </citation>
    <scope>NUCLEOTIDE SEQUENCE</scope>
    <source>
        <strain evidence="10">CBS 121167</strain>
    </source>
</reference>
<accession>A0A6A6B3A3</accession>
<comment type="cofactor">
    <cofactor evidence="1">
        <name>Fe cation</name>
        <dbReference type="ChEBI" id="CHEBI:24875"/>
    </cofactor>
</comment>
<dbReference type="EC" id="1.17.4.1" evidence="3"/>
<protein>
    <recommendedName>
        <fullName evidence="3">ribonucleoside-diphosphate reductase</fullName>
        <ecNumber evidence="3">1.17.4.1</ecNumber>
    </recommendedName>
</protein>
<evidence type="ECO:0000256" key="8">
    <source>
        <dbReference type="SAM" id="MobiDB-lite"/>
    </source>
</evidence>
<evidence type="ECO:0000256" key="3">
    <source>
        <dbReference type="ARBA" id="ARBA00012274"/>
    </source>
</evidence>
<organism evidence="10 11">
    <name type="scientific">Aplosporella prunicola CBS 121167</name>
    <dbReference type="NCBI Taxonomy" id="1176127"/>
    <lineage>
        <taxon>Eukaryota</taxon>
        <taxon>Fungi</taxon>
        <taxon>Dikarya</taxon>
        <taxon>Ascomycota</taxon>
        <taxon>Pezizomycotina</taxon>
        <taxon>Dothideomycetes</taxon>
        <taxon>Dothideomycetes incertae sedis</taxon>
        <taxon>Botryosphaeriales</taxon>
        <taxon>Aplosporellaceae</taxon>
        <taxon>Aplosporella</taxon>
    </lineage>
</organism>
<keyword evidence="4" id="KW-0479">Metal-binding</keyword>
<keyword evidence="5" id="KW-0560">Oxidoreductase</keyword>
<keyword evidence="11" id="KW-1185">Reference proteome</keyword>
<dbReference type="InterPro" id="IPR009078">
    <property type="entry name" value="Ferritin-like_SF"/>
</dbReference>
<name>A0A6A6B3A3_9PEZI</name>
<keyword evidence="9" id="KW-1133">Transmembrane helix</keyword>
<evidence type="ECO:0000256" key="6">
    <source>
        <dbReference type="ARBA" id="ARBA00023004"/>
    </source>
</evidence>
<dbReference type="InterPro" id="IPR030475">
    <property type="entry name" value="RNR_small_AS"/>
</dbReference>
<dbReference type="OrthoDB" id="10248373at2759"/>
<dbReference type="InterPro" id="IPR033909">
    <property type="entry name" value="RNR_small"/>
</dbReference>
<dbReference type="CDD" id="cd01049">
    <property type="entry name" value="RNRR2"/>
    <property type="match status" value="1"/>
</dbReference>
<dbReference type="PROSITE" id="PS00368">
    <property type="entry name" value="RIBORED_SMALL"/>
    <property type="match status" value="1"/>
</dbReference>
<keyword evidence="9" id="KW-0472">Membrane</keyword>
<evidence type="ECO:0000256" key="9">
    <source>
        <dbReference type="SAM" id="Phobius"/>
    </source>
</evidence>
<feature type="region of interest" description="Disordered" evidence="8">
    <location>
        <begin position="1"/>
        <end position="20"/>
    </location>
</feature>
<dbReference type="InterPro" id="IPR000358">
    <property type="entry name" value="RNR_small_fam"/>
</dbReference>
<gene>
    <name evidence="10" type="ORF">K452DRAFT_278409</name>
</gene>
<evidence type="ECO:0000256" key="5">
    <source>
        <dbReference type="ARBA" id="ARBA00023002"/>
    </source>
</evidence>